<sequence>MISQLNCRCPAGWTQLVVNNVVFYADCFYYQFSINFPGCDGSTILAVANTPARLDFITQLASNWTTVPTSEINVGLVRYDANSPWIWEDGEAYTAFPVFAQTPSETNTYGYLAKTNNYNWQLLSDDSLNTRQYVCQRRACDANHLCDLSI</sequence>
<evidence type="ECO:0000313" key="2">
    <source>
        <dbReference type="WBParaSite" id="Pan_g18414.t1"/>
    </source>
</evidence>
<dbReference type="Gene3D" id="3.10.100.10">
    <property type="entry name" value="Mannose-Binding Protein A, subunit A"/>
    <property type="match status" value="1"/>
</dbReference>
<dbReference type="InterPro" id="IPR016186">
    <property type="entry name" value="C-type_lectin-like/link_sf"/>
</dbReference>
<dbReference type="CDD" id="cd00037">
    <property type="entry name" value="CLECT"/>
    <property type="match status" value="1"/>
</dbReference>
<proteinExistence type="predicted"/>
<organism evidence="1 2">
    <name type="scientific">Panagrellus redivivus</name>
    <name type="common">Microworm</name>
    <dbReference type="NCBI Taxonomy" id="6233"/>
    <lineage>
        <taxon>Eukaryota</taxon>
        <taxon>Metazoa</taxon>
        <taxon>Ecdysozoa</taxon>
        <taxon>Nematoda</taxon>
        <taxon>Chromadorea</taxon>
        <taxon>Rhabditida</taxon>
        <taxon>Tylenchina</taxon>
        <taxon>Panagrolaimomorpha</taxon>
        <taxon>Panagrolaimoidea</taxon>
        <taxon>Panagrolaimidae</taxon>
        <taxon>Panagrellus</taxon>
    </lineage>
</organism>
<name>A0A7E4VBU3_PANRE</name>
<dbReference type="WBParaSite" id="Pan_g18414.t1">
    <property type="protein sequence ID" value="Pan_g18414.t1"/>
    <property type="gene ID" value="Pan_g18414"/>
</dbReference>
<accession>A0A7E4VBU3</accession>
<evidence type="ECO:0000313" key="1">
    <source>
        <dbReference type="Proteomes" id="UP000492821"/>
    </source>
</evidence>
<keyword evidence="1" id="KW-1185">Reference proteome</keyword>
<dbReference type="AlphaFoldDB" id="A0A7E4VBU3"/>
<dbReference type="InterPro" id="IPR016187">
    <property type="entry name" value="CTDL_fold"/>
</dbReference>
<dbReference type="Proteomes" id="UP000492821">
    <property type="component" value="Unassembled WGS sequence"/>
</dbReference>
<reference evidence="2" key="2">
    <citation type="submission" date="2020-10" db="UniProtKB">
        <authorList>
            <consortium name="WormBaseParasite"/>
        </authorList>
    </citation>
    <scope>IDENTIFICATION</scope>
</reference>
<protein>
    <submittedName>
        <fullName evidence="2">C-type lectin domain-containing protein</fullName>
    </submittedName>
</protein>
<reference evidence="1" key="1">
    <citation type="journal article" date="2013" name="Genetics">
        <title>The draft genome and transcriptome of Panagrellus redivivus are shaped by the harsh demands of a free-living lifestyle.</title>
        <authorList>
            <person name="Srinivasan J."/>
            <person name="Dillman A.R."/>
            <person name="Macchietto M.G."/>
            <person name="Heikkinen L."/>
            <person name="Lakso M."/>
            <person name="Fracchia K.M."/>
            <person name="Antoshechkin I."/>
            <person name="Mortazavi A."/>
            <person name="Wong G."/>
            <person name="Sternberg P.W."/>
        </authorList>
    </citation>
    <scope>NUCLEOTIDE SEQUENCE [LARGE SCALE GENOMIC DNA]</scope>
    <source>
        <strain evidence="1">MT8872</strain>
    </source>
</reference>
<dbReference type="SUPFAM" id="SSF56436">
    <property type="entry name" value="C-type lectin-like"/>
    <property type="match status" value="1"/>
</dbReference>